<keyword evidence="13" id="KW-1185">Reference proteome</keyword>
<reference evidence="12" key="1">
    <citation type="journal article" date="2023" name="Mol. Phylogenet. Evol.">
        <title>Genome-scale phylogeny and comparative genomics of the fungal order Sordariales.</title>
        <authorList>
            <person name="Hensen N."/>
            <person name="Bonometti L."/>
            <person name="Westerberg I."/>
            <person name="Brannstrom I.O."/>
            <person name="Guillou S."/>
            <person name="Cros-Aarteil S."/>
            <person name="Calhoun S."/>
            <person name="Haridas S."/>
            <person name="Kuo A."/>
            <person name="Mondo S."/>
            <person name="Pangilinan J."/>
            <person name="Riley R."/>
            <person name="LaButti K."/>
            <person name="Andreopoulos B."/>
            <person name="Lipzen A."/>
            <person name="Chen C."/>
            <person name="Yan M."/>
            <person name="Daum C."/>
            <person name="Ng V."/>
            <person name="Clum A."/>
            <person name="Steindorff A."/>
            <person name="Ohm R.A."/>
            <person name="Martin F."/>
            <person name="Silar P."/>
            <person name="Natvig D.O."/>
            <person name="Lalanne C."/>
            <person name="Gautier V."/>
            <person name="Ament-Velasquez S.L."/>
            <person name="Kruys A."/>
            <person name="Hutchinson M.I."/>
            <person name="Powell A.J."/>
            <person name="Barry K."/>
            <person name="Miller A.N."/>
            <person name="Grigoriev I.V."/>
            <person name="Debuchy R."/>
            <person name="Gladieux P."/>
            <person name="Hiltunen Thoren M."/>
            <person name="Johannesson H."/>
        </authorList>
    </citation>
    <scope>NUCLEOTIDE SEQUENCE</scope>
    <source>
        <strain evidence="12">CBS 955.72</strain>
    </source>
</reference>
<feature type="domain" description="FAD-binding FR-type" evidence="11">
    <location>
        <begin position="267"/>
        <end position="396"/>
    </location>
</feature>
<comment type="similarity">
    <text evidence="2">Belongs to the ferric reductase (FRE) family.</text>
</comment>
<comment type="caution">
    <text evidence="12">The sequence shown here is derived from an EMBL/GenBank/DDBJ whole genome shotgun (WGS) entry which is preliminary data.</text>
</comment>
<dbReference type="PANTHER" id="PTHR32361">
    <property type="entry name" value="FERRIC/CUPRIC REDUCTASE TRANSMEMBRANE COMPONENT"/>
    <property type="match status" value="1"/>
</dbReference>
<dbReference type="Proteomes" id="UP001275084">
    <property type="component" value="Unassembled WGS sequence"/>
</dbReference>
<dbReference type="InterPro" id="IPR039261">
    <property type="entry name" value="FNR_nucleotide-bd"/>
</dbReference>
<evidence type="ECO:0000256" key="7">
    <source>
        <dbReference type="ARBA" id="ARBA00023065"/>
    </source>
</evidence>
<sequence>MAWPYQFIHGDATVRHARRVLLDRYALYAQVSPWVLILVVALVRLARYAISRWTTRSTTKPPQSTATPWVVAKLNRVSWWLGDPVEFAGWNLGCRDRLIFGGVWMAWLLFLCVNETGNDYFLITKKFGIIGTSQLPLQYLLASKRVNPVAFVFRKSHEEVNRWHRALGWCYFLILLHGAFYLNYYIQVGGLTAALFRPVPALGVLGLLGMTLLSTTALGVFRRYSYRIFYLTHLVVGLSLPVVIWFHVPHGRVYMAESLLVLLIDVSMRRFLCVKCPAAIETVPGTSLISVKATVPPAKIRQFANHPALHLYLSIPSRSRPGRDCLSPSNLALALTANPFTVAAVNEEARELTLVARQMKGPMTKALTKLASLHAPDSTGRGTLRIDGPYGAAAHFPRWATAAFDTVLLVAGGVGGTFVVPLYEQIVREVPAATTRVELVWVVRDASEAACILPRSTSVEGTTVLDGDERKIRLFITGAKKEGSSSSSSTSDSSRVSLEGLLEDGDDLEMDHLGLEKSGEGSRLLVADRNLKTKVEEQYVRPDLQEIVDGVFGQSRYHPRVAVVVCGPQQMARDVRMAVGGWVWKGRDVWFHSEGFGW</sequence>
<dbReference type="SUPFAM" id="SSF52343">
    <property type="entry name" value="Ferredoxin reductase-like, C-terminal NADP-linked domain"/>
    <property type="match status" value="1"/>
</dbReference>
<evidence type="ECO:0000256" key="9">
    <source>
        <dbReference type="ARBA" id="ARBA00023180"/>
    </source>
</evidence>
<evidence type="ECO:0000256" key="5">
    <source>
        <dbReference type="ARBA" id="ARBA00022989"/>
    </source>
</evidence>
<keyword evidence="7" id="KW-0406">Ion transport</keyword>
<evidence type="ECO:0000256" key="2">
    <source>
        <dbReference type="ARBA" id="ARBA00006278"/>
    </source>
</evidence>
<dbReference type="PROSITE" id="PS51384">
    <property type="entry name" value="FAD_FR"/>
    <property type="match status" value="1"/>
</dbReference>
<feature type="transmembrane region" description="Helical" evidence="10">
    <location>
        <begin position="166"/>
        <end position="186"/>
    </location>
</feature>
<feature type="transmembrane region" description="Helical" evidence="10">
    <location>
        <begin position="228"/>
        <end position="248"/>
    </location>
</feature>
<dbReference type="InterPro" id="IPR013121">
    <property type="entry name" value="Fe_red_NAD-bd_6"/>
</dbReference>
<keyword evidence="8 10" id="KW-0472">Membrane</keyword>
<accession>A0AAJ0MGU6</accession>
<dbReference type="GO" id="GO:0015677">
    <property type="term" value="P:copper ion import"/>
    <property type="evidence" value="ECO:0007669"/>
    <property type="project" value="TreeGrafter"/>
</dbReference>
<dbReference type="AlphaFoldDB" id="A0AAJ0MGU6"/>
<protein>
    <submittedName>
        <fullName evidence="12">Ferric reductase like transmembrane component</fullName>
    </submittedName>
</protein>
<proteinExistence type="inferred from homology"/>
<dbReference type="InterPro" id="IPR017927">
    <property type="entry name" value="FAD-bd_FR_type"/>
</dbReference>
<dbReference type="GO" id="GO:0005886">
    <property type="term" value="C:plasma membrane"/>
    <property type="evidence" value="ECO:0007669"/>
    <property type="project" value="TreeGrafter"/>
</dbReference>
<dbReference type="PANTHER" id="PTHR32361:SF9">
    <property type="entry name" value="FERRIC REDUCTASE TRANSMEMBRANE COMPONENT 3-RELATED"/>
    <property type="match status" value="1"/>
</dbReference>
<evidence type="ECO:0000313" key="13">
    <source>
        <dbReference type="Proteomes" id="UP001275084"/>
    </source>
</evidence>
<evidence type="ECO:0000256" key="10">
    <source>
        <dbReference type="SAM" id="Phobius"/>
    </source>
</evidence>
<dbReference type="EMBL" id="JAUIQD010000003">
    <property type="protein sequence ID" value="KAK3357853.1"/>
    <property type="molecule type" value="Genomic_DNA"/>
</dbReference>
<keyword evidence="5 10" id="KW-1133">Transmembrane helix</keyword>
<dbReference type="SFLD" id="SFLDG01168">
    <property type="entry name" value="Ferric_reductase_subgroup_(FRE"/>
    <property type="match status" value="1"/>
</dbReference>
<dbReference type="GO" id="GO:0000293">
    <property type="term" value="F:ferric-chelate reductase activity"/>
    <property type="evidence" value="ECO:0007669"/>
    <property type="project" value="UniProtKB-ARBA"/>
</dbReference>
<evidence type="ECO:0000259" key="11">
    <source>
        <dbReference type="PROSITE" id="PS51384"/>
    </source>
</evidence>
<dbReference type="Pfam" id="PF08030">
    <property type="entry name" value="NAD_binding_6"/>
    <property type="match status" value="1"/>
</dbReference>
<dbReference type="GO" id="GO:0006879">
    <property type="term" value="P:intracellular iron ion homeostasis"/>
    <property type="evidence" value="ECO:0007669"/>
    <property type="project" value="TreeGrafter"/>
</dbReference>
<dbReference type="SFLD" id="SFLDS00052">
    <property type="entry name" value="Ferric_Reductase_Domain"/>
    <property type="match status" value="1"/>
</dbReference>
<feature type="transmembrane region" description="Helical" evidence="10">
    <location>
        <begin position="25"/>
        <end position="46"/>
    </location>
</feature>
<evidence type="ECO:0000313" key="12">
    <source>
        <dbReference type="EMBL" id="KAK3357853.1"/>
    </source>
</evidence>
<dbReference type="GO" id="GO:0006826">
    <property type="term" value="P:iron ion transport"/>
    <property type="evidence" value="ECO:0007669"/>
    <property type="project" value="TreeGrafter"/>
</dbReference>
<dbReference type="Gene3D" id="3.40.50.80">
    <property type="entry name" value="Nucleotide-binding domain of ferredoxin-NADP reductase (FNR) module"/>
    <property type="match status" value="1"/>
</dbReference>
<evidence type="ECO:0000256" key="6">
    <source>
        <dbReference type="ARBA" id="ARBA00023002"/>
    </source>
</evidence>
<evidence type="ECO:0000256" key="3">
    <source>
        <dbReference type="ARBA" id="ARBA00022448"/>
    </source>
</evidence>
<gene>
    <name evidence="12" type="ORF">B0T25DRAFT_451071</name>
</gene>
<evidence type="ECO:0000256" key="8">
    <source>
        <dbReference type="ARBA" id="ARBA00023136"/>
    </source>
</evidence>
<dbReference type="InterPro" id="IPR051410">
    <property type="entry name" value="Ferric/Cupric_Reductase"/>
</dbReference>
<dbReference type="CDD" id="cd06186">
    <property type="entry name" value="NOX_Duox_like_FAD_NADP"/>
    <property type="match status" value="1"/>
</dbReference>
<feature type="transmembrane region" description="Helical" evidence="10">
    <location>
        <begin position="198"/>
        <end position="221"/>
    </location>
</feature>
<dbReference type="InterPro" id="IPR013130">
    <property type="entry name" value="Fe3_Rdtase_TM_dom"/>
</dbReference>
<keyword evidence="4 10" id="KW-0812">Transmembrane</keyword>
<keyword evidence="9" id="KW-0325">Glycoprotein</keyword>
<dbReference type="Pfam" id="PF01794">
    <property type="entry name" value="Ferric_reduct"/>
    <property type="match status" value="1"/>
</dbReference>
<evidence type="ECO:0000256" key="1">
    <source>
        <dbReference type="ARBA" id="ARBA00004141"/>
    </source>
</evidence>
<keyword evidence="3" id="KW-0813">Transport</keyword>
<evidence type="ECO:0000256" key="4">
    <source>
        <dbReference type="ARBA" id="ARBA00022692"/>
    </source>
</evidence>
<comment type="subcellular location">
    <subcellularLocation>
        <location evidence="1">Membrane</location>
        <topology evidence="1">Multi-pass membrane protein</topology>
    </subcellularLocation>
</comment>
<name>A0AAJ0MGU6_9PEZI</name>
<reference evidence="12" key="2">
    <citation type="submission" date="2023-06" db="EMBL/GenBank/DDBJ databases">
        <authorList>
            <consortium name="Lawrence Berkeley National Laboratory"/>
            <person name="Haridas S."/>
            <person name="Hensen N."/>
            <person name="Bonometti L."/>
            <person name="Westerberg I."/>
            <person name="Brannstrom I.O."/>
            <person name="Guillou S."/>
            <person name="Cros-Aarteil S."/>
            <person name="Calhoun S."/>
            <person name="Kuo A."/>
            <person name="Mondo S."/>
            <person name="Pangilinan J."/>
            <person name="Riley R."/>
            <person name="Labutti K."/>
            <person name="Andreopoulos B."/>
            <person name="Lipzen A."/>
            <person name="Chen C."/>
            <person name="Yanf M."/>
            <person name="Daum C."/>
            <person name="Ng V."/>
            <person name="Clum A."/>
            <person name="Steindorff A."/>
            <person name="Ohm R."/>
            <person name="Martin F."/>
            <person name="Silar P."/>
            <person name="Natvig D."/>
            <person name="Lalanne C."/>
            <person name="Gautier V."/>
            <person name="Ament-Velasquez S.L."/>
            <person name="Kruys A."/>
            <person name="Hutchinson M.I."/>
            <person name="Powell A.J."/>
            <person name="Barry K."/>
            <person name="Miller A.N."/>
            <person name="Grigoriev I.V."/>
            <person name="Debuchy R."/>
            <person name="Gladieux P."/>
            <person name="Thoren M.H."/>
            <person name="Johannesson H."/>
        </authorList>
    </citation>
    <scope>NUCLEOTIDE SEQUENCE</scope>
    <source>
        <strain evidence="12">CBS 955.72</strain>
    </source>
</reference>
<organism evidence="12 13">
    <name type="scientific">Lasiosphaeria hispida</name>
    <dbReference type="NCBI Taxonomy" id="260671"/>
    <lineage>
        <taxon>Eukaryota</taxon>
        <taxon>Fungi</taxon>
        <taxon>Dikarya</taxon>
        <taxon>Ascomycota</taxon>
        <taxon>Pezizomycotina</taxon>
        <taxon>Sordariomycetes</taxon>
        <taxon>Sordariomycetidae</taxon>
        <taxon>Sordariales</taxon>
        <taxon>Lasiosphaeriaceae</taxon>
        <taxon>Lasiosphaeria</taxon>
    </lineage>
</organism>
<keyword evidence="6" id="KW-0560">Oxidoreductase</keyword>